<dbReference type="InterPro" id="IPR050465">
    <property type="entry name" value="UPF0194_transport"/>
</dbReference>
<evidence type="ECO:0000259" key="3">
    <source>
        <dbReference type="Pfam" id="PF25881"/>
    </source>
</evidence>
<dbReference type="Gene3D" id="2.40.30.170">
    <property type="match status" value="1"/>
</dbReference>
<name>A0ABN8DY93_9VIBR</name>
<dbReference type="InterPro" id="IPR059052">
    <property type="entry name" value="HH_YbhG-like"/>
</dbReference>
<dbReference type="Pfam" id="PF25881">
    <property type="entry name" value="HH_YBHG"/>
    <property type="match status" value="1"/>
</dbReference>
<evidence type="ECO:0000256" key="2">
    <source>
        <dbReference type="ARBA" id="ARBA00023054"/>
    </source>
</evidence>
<dbReference type="RefSeq" id="WP_237468314.1">
    <property type="nucleotide sequence ID" value="NZ_CAKLDI010000002.1"/>
</dbReference>
<dbReference type="PANTHER" id="PTHR32347:SF29">
    <property type="entry name" value="UPF0194 MEMBRANE PROTEIN YBHG"/>
    <property type="match status" value="1"/>
</dbReference>
<dbReference type="EMBL" id="CAKLDI010000002">
    <property type="protein sequence ID" value="CAH0535446.1"/>
    <property type="molecule type" value="Genomic_DNA"/>
</dbReference>
<dbReference type="PROSITE" id="PS51257">
    <property type="entry name" value="PROKAR_LIPOPROTEIN"/>
    <property type="match status" value="1"/>
</dbReference>
<comment type="caution">
    <text evidence="4">The sequence shown here is derived from an EMBL/GenBank/DDBJ whole genome shotgun (WGS) entry which is preliminary data.</text>
</comment>
<evidence type="ECO:0000313" key="4">
    <source>
        <dbReference type="EMBL" id="CAH0535446.1"/>
    </source>
</evidence>
<sequence length="317" mass="34899">MNIYLKITALSFLLFLAGCEDETHRLYGTVERDVVTISAPANEQITSIAVKEGQRVNQGEVLLQLDAQNATAERDMALAVLANAKADLARLQNGERPEDIASAKAQLASRQAMLSEARKNYRRAQSLRNQALISQAEFDRRKANFEDASGQYQSALQQLDKLTAGTRIEEIDAAMANVAKADAQLRLAQHGLDELTLHAPSAAVVESIPVFQGERSQIGQPLLDLALPQSTYAQIYVPAPYVTQFQLGQAVQLSLAQSEQMLKGKVRWIASQPSFTPYYALNQKDSARLSYLMEVSLTEDIPSGLAIYLQLPEVNHD</sequence>
<keyword evidence="2" id="KW-0175">Coiled coil</keyword>
<comment type="subcellular location">
    <subcellularLocation>
        <location evidence="1">Cell envelope</location>
    </subcellularLocation>
</comment>
<accession>A0ABN8DY93</accession>
<dbReference type="Gene3D" id="1.10.287.470">
    <property type="entry name" value="Helix hairpin bin"/>
    <property type="match status" value="2"/>
</dbReference>
<dbReference type="SUPFAM" id="SSF111369">
    <property type="entry name" value="HlyD-like secretion proteins"/>
    <property type="match status" value="1"/>
</dbReference>
<proteinExistence type="predicted"/>
<feature type="domain" description="YbhG-like alpha-helical hairpin" evidence="3">
    <location>
        <begin position="77"/>
        <end position="193"/>
    </location>
</feature>
<reference evidence="4" key="1">
    <citation type="submission" date="2021-11" db="EMBL/GenBank/DDBJ databases">
        <authorList>
            <person name="Rodrigo-Torres L."/>
            <person name="Arahal R. D."/>
            <person name="Lucena T."/>
        </authorList>
    </citation>
    <scope>NUCLEOTIDE SEQUENCE</scope>
    <source>
        <strain evidence="4">CECT 7929</strain>
    </source>
</reference>
<evidence type="ECO:0000256" key="1">
    <source>
        <dbReference type="ARBA" id="ARBA00004196"/>
    </source>
</evidence>
<protein>
    <recommendedName>
        <fullName evidence="3">YbhG-like alpha-helical hairpin domain-containing protein</fullName>
    </recommendedName>
</protein>
<dbReference type="Proteomes" id="UP000838672">
    <property type="component" value="Unassembled WGS sequence"/>
</dbReference>
<dbReference type="PANTHER" id="PTHR32347">
    <property type="entry name" value="EFFLUX SYSTEM COMPONENT YKNX-RELATED"/>
    <property type="match status" value="1"/>
</dbReference>
<organism evidence="4 5">
    <name type="scientific">Vibrio stylophorae</name>
    <dbReference type="NCBI Taxonomy" id="659351"/>
    <lineage>
        <taxon>Bacteria</taxon>
        <taxon>Pseudomonadati</taxon>
        <taxon>Pseudomonadota</taxon>
        <taxon>Gammaproteobacteria</taxon>
        <taxon>Vibrionales</taxon>
        <taxon>Vibrionaceae</taxon>
        <taxon>Vibrio</taxon>
    </lineage>
</organism>
<evidence type="ECO:0000313" key="5">
    <source>
        <dbReference type="Proteomes" id="UP000838672"/>
    </source>
</evidence>
<dbReference type="Gene3D" id="2.40.50.100">
    <property type="match status" value="2"/>
</dbReference>
<keyword evidence="5" id="KW-1185">Reference proteome</keyword>
<gene>
    <name evidence="4" type="ORF">VST7929_03020</name>
</gene>